<protein>
    <recommendedName>
        <fullName evidence="3">DUF4268 domain-containing protein</fullName>
    </recommendedName>
</protein>
<evidence type="ECO:0000313" key="2">
    <source>
        <dbReference type="Proteomes" id="UP000679992"/>
    </source>
</evidence>
<organism evidence="1 2">
    <name type="scientific">Paenibacillus vini</name>
    <dbReference type="NCBI Taxonomy" id="1476024"/>
    <lineage>
        <taxon>Bacteria</taxon>
        <taxon>Bacillati</taxon>
        <taxon>Bacillota</taxon>
        <taxon>Bacilli</taxon>
        <taxon>Bacillales</taxon>
        <taxon>Paenibacillaceae</taxon>
        <taxon>Paenibacillus</taxon>
    </lineage>
</organism>
<reference evidence="1 2" key="1">
    <citation type="submission" date="2021-03" db="EMBL/GenBank/DDBJ databases">
        <title>Antimicrobial resistance genes in bacteria isolated from Japanese honey, and their potential for conferring macrolide and lincosamide resistance in the American foulbrood pathogen Paenibacillus larvae.</title>
        <authorList>
            <person name="Okamoto M."/>
            <person name="Kumagai M."/>
            <person name="Kanamori H."/>
            <person name="Takamatsu D."/>
        </authorList>
    </citation>
    <scope>NUCLEOTIDE SEQUENCE [LARGE SCALE GENOMIC DNA]</scope>
    <source>
        <strain evidence="1 2">J42TS3</strain>
    </source>
</reference>
<evidence type="ECO:0000313" key="1">
    <source>
        <dbReference type="EMBL" id="GIP55176.1"/>
    </source>
</evidence>
<sequence length="112" mass="12878">MTIIENNYSLAAMLPDKPLQLIEPRLYNLLVRELELLHLHPYDVKAGGSADERGVTVNLRFGEQLGQFTSRKFSWEAIETGDDEIATHFRETAELMKKTLIADYFKMMKSES</sequence>
<accession>A0ABQ4MGR5</accession>
<proteinExistence type="predicted"/>
<comment type="caution">
    <text evidence="1">The sequence shown here is derived from an EMBL/GenBank/DDBJ whole genome shotgun (WGS) entry which is preliminary data.</text>
</comment>
<evidence type="ECO:0008006" key="3">
    <source>
        <dbReference type="Google" id="ProtNLM"/>
    </source>
</evidence>
<name>A0ABQ4MGR5_9BACL</name>
<dbReference type="Proteomes" id="UP000679992">
    <property type="component" value="Unassembled WGS sequence"/>
</dbReference>
<dbReference type="RefSeq" id="WP_211025278.1">
    <property type="nucleotide sequence ID" value="NZ_BOSL01000016.1"/>
</dbReference>
<gene>
    <name evidence="1" type="ORF">J42TS3_42110</name>
</gene>
<keyword evidence="2" id="KW-1185">Reference proteome</keyword>
<dbReference type="EMBL" id="BOSL01000016">
    <property type="protein sequence ID" value="GIP55176.1"/>
    <property type="molecule type" value="Genomic_DNA"/>
</dbReference>